<protein>
    <submittedName>
        <fullName evidence="2">Uncharacterized protein LOC108997853</fullName>
    </submittedName>
</protein>
<proteinExistence type="predicted"/>
<reference evidence="2" key="1">
    <citation type="submission" date="2025-08" db="UniProtKB">
        <authorList>
            <consortium name="RefSeq"/>
        </authorList>
    </citation>
    <scope>IDENTIFICATION</scope>
    <source>
        <tissue evidence="2">Leaves</tissue>
    </source>
</reference>
<dbReference type="Proteomes" id="UP000235220">
    <property type="component" value="Chromosome 8"/>
</dbReference>
<evidence type="ECO:0000313" key="1">
    <source>
        <dbReference type="Proteomes" id="UP000235220"/>
    </source>
</evidence>
<dbReference type="PANTHER" id="PTHR33240">
    <property type="entry name" value="OS08G0508500 PROTEIN"/>
    <property type="match status" value="1"/>
</dbReference>
<name>A0A2I4FDR0_JUGRE</name>
<gene>
    <name evidence="2" type="primary">LOC108997853</name>
</gene>
<dbReference type="GeneID" id="108997853"/>
<organism evidence="1 2">
    <name type="scientific">Juglans regia</name>
    <name type="common">English walnut</name>
    <dbReference type="NCBI Taxonomy" id="51240"/>
    <lineage>
        <taxon>Eukaryota</taxon>
        <taxon>Viridiplantae</taxon>
        <taxon>Streptophyta</taxon>
        <taxon>Embryophyta</taxon>
        <taxon>Tracheophyta</taxon>
        <taxon>Spermatophyta</taxon>
        <taxon>Magnoliopsida</taxon>
        <taxon>eudicotyledons</taxon>
        <taxon>Gunneridae</taxon>
        <taxon>Pentapetalae</taxon>
        <taxon>rosids</taxon>
        <taxon>fabids</taxon>
        <taxon>Fagales</taxon>
        <taxon>Juglandaceae</taxon>
        <taxon>Juglans</taxon>
    </lineage>
</organism>
<dbReference type="KEGG" id="jre:108997853"/>
<dbReference type="RefSeq" id="XP_018829785.1">
    <property type="nucleotide sequence ID" value="XM_018974240.1"/>
</dbReference>
<dbReference type="AlphaFoldDB" id="A0A2I4FDR0"/>
<dbReference type="OrthoDB" id="2919534at2759"/>
<keyword evidence="1" id="KW-1185">Reference proteome</keyword>
<dbReference type="Gramene" id="Jr08_14900_p1">
    <property type="protein sequence ID" value="cds.Jr08_14900_p1"/>
    <property type="gene ID" value="Jr08_14900"/>
</dbReference>
<accession>A0A2I4FDR0</accession>
<sequence length="144" mass="16089">MGISPDRLHLHLVAMPLKGFIGDVIQPVGAITLSVLAEKAPRQLKGYNVNFQVVNALSSYNTILGRPTLNNLKVIMSTYHLKMKFPTSVGVGEIKGEQVLTRDCYAQELKTDENDVRTLKELTFVPKPPLPSRLAEQDEETWDE</sequence>
<dbReference type="PANTHER" id="PTHR33240:SF17">
    <property type="entry name" value="EUKARYOTIC PEPTIDE CHAIN RELEASE FACTOR GTP-BINDING SUBUNIT-LIKE"/>
    <property type="match status" value="1"/>
</dbReference>
<evidence type="ECO:0000313" key="2">
    <source>
        <dbReference type="RefSeq" id="XP_018829785.1"/>
    </source>
</evidence>